<protein>
    <submittedName>
        <fullName evidence="3">Uncharacterized protein</fullName>
    </submittedName>
</protein>
<evidence type="ECO:0000313" key="3">
    <source>
        <dbReference type="Ensembl" id="ENSPSTP00000020927.1"/>
    </source>
</evidence>
<feature type="compositionally biased region" description="Gly residues" evidence="2">
    <location>
        <begin position="44"/>
        <end position="54"/>
    </location>
</feature>
<reference evidence="3" key="1">
    <citation type="submission" date="2025-08" db="UniProtKB">
        <authorList>
            <consortium name="Ensembl"/>
        </authorList>
    </citation>
    <scope>IDENTIFICATION</scope>
</reference>
<feature type="compositionally biased region" description="Pro residues" evidence="2">
    <location>
        <begin position="60"/>
        <end position="69"/>
    </location>
</feature>
<dbReference type="Proteomes" id="UP000694428">
    <property type="component" value="Unplaced"/>
</dbReference>
<dbReference type="PANTHER" id="PTHR10536">
    <property type="entry name" value="DNA PRIMASE SMALL SUBUNIT"/>
    <property type="match status" value="1"/>
</dbReference>
<name>A0A8C9FYV3_PAVCR</name>
<dbReference type="SUPFAM" id="SSF56747">
    <property type="entry name" value="Prim-pol domain"/>
    <property type="match status" value="1"/>
</dbReference>
<dbReference type="AlphaFoldDB" id="A0A8C9FYV3"/>
<reference evidence="3" key="2">
    <citation type="submission" date="2025-09" db="UniProtKB">
        <authorList>
            <consortium name="Ensembl"/>
        </authorList>
    </citation>
    <scope>IDENTIFICATION</scope>
</reference>
<sequence>MAPFEPAALPELLPVFYRRLFPHGAYGRWLGYGGGERRDRAGRGEGSAGPGQRTGGVRVPPSPPNPPRTPAVEKNYFQLREFSFTLRDDVYVRFQSFGSPQELERELQRTNPYKIDIGAVYSHRPNQHNTVHLGAFQPVEKELVFDIDMTDYDDV</sequence>
<organism evidence="3 4">
    <name type="scientific">Pavo cristatus</name>
    <name type="common">Indian peafowl</name>
    <name type="synonym">Blue peafowl</name>
    <dbReference type="NCBI Taxonomy" id="9049"/>
    <lineage>
        <taxon>Eukaryota</taxon>
        <taxon>Metazoa</taxon>
        <taxon>Chordata</taxon>
        <taxon>Craniata</taxon>
        <taxon>Vertebrata</taxon>
        <taxon>Euteleostomi</taxon>
        <taxon>Archelosauria</taxon>
        <taxon>Archosauria</taxon>
        <taxon>Dinosauria</taxon>
        <taxon>Saurischia</taxon>
        <taxon>Theropoda</taxon>
        <taxon>Coelurosauria</taxon>
        <taxon>Aves</taxon>
        <taxon>Neognathae</taxon>
        <taxon>Galloanserae</taxon>
        <taxon>Galliformes</taxon>
        <taxon>Phasianidae</taxon>
        <taxon>Phasianinae</taxon>
        <taxon>Pavo</taxon>
    </lineage>
</organism>
<dbReference type="Ensembl" id="ENSPSTT00000021953.1">
    <property type="protein sequence ID" value="ENSPSTP00000020927.1"/>
    <property type="gene ID" value="ENSPSTG00000015218.1"/>
</dbReference>
<feature type="region of interest" description="Disordered" evidence="2">
    <location>
        <begin position="37"/>
        <end position="71"/>
    </location>
</feature>
<keyword evidence="4" id="KW-1185">Reference proteome</keyword>
<proteinExistence type="inferred from homology"/>
<accession>A0A8C9FYV3</accession>
<comment type="similarity">
    <text evidence="1">Belongs to the eukaryotic-type primase small subunit family.</text>
</comment>
<evidence type="ECO:0000256" key="1">
    <source>
        <dbReference type="ARBA" id="ARBA00009762"/>
    </source>
</evidence>
<evidence type="ECO:0000313" key="4">
    <source>
        <dbReference type="Proteomes" id="UP000694428"/>
    </source>
</evidence>
<evidence type="ECO:0000256" key="2">
    <source>
        <dbReference type="SAM" id="MobiDB-lite"/>
    </source>
</evidence>
<dbReference type="Gene3D" id="3.90.920.10">
    <property type="entry name" value="DNA primase, PRIM domain"/>
    <property type="match status" value="1"/>
</dbReference>